<accession>A0A519BB11</accession>
<evidence type="ECO:0000259" key="4">
    <source>
        <dbReference type="Pfam" id="PF00588"/>
    </source>
</evidence>
<comment type="similarity">
    <text evidence="1">Belongs to the class IV-like SAM-binding methyltransferase superfamily. RNA methyltransferase TrmH family.</text>
</comment>
<name>A0A519BB11_9DELT</name>
<evidence type="ECO:0000256" key="2">
    <source>
        <dbReference type="ARBA" id="ARBA00022603"/>
    </source>
</evidence>
<evidence type="ECO:0000313" key="6">
    <source>
        <dbReference type="Proteomes" id="UP000320813"/>
    </source>
</evidence>
<dbReference type="Gene3D" id="3.40.1280.10">
    <property type="match status" value="1"/>
</dbReference>
<dbReference type="Proteomes" id="UP000320813">
    <property type="component" value="Unassembled WGS sequence"/>
</dbReference>
<dbReference type="InterPro" id="IPR029028">
    <property type="entry name" value="Alpha/beta_knot_MTases"/>
</dbReference>
<dbReference type="NCBIfam" id="TIGR00186">
    <property type="entry name" value="rRNA_methyl_3"/>
    <property type="match status" value="1"/>
</dbReference>
<dbReference type="PANTHER" id="PTHR46429:SF1">
    <property type="entry name" value="23S RRNA (GUANOSINE-2'-O-)-METHYLTRANSFERASE RLMB"/>
    <property type="match status" value="1"/>
</dbReference>
<dbReference type="Pfam" id="PF00588">
    <property type="entry name" value="SpoU_methylase"/>
    <property type="match status" value="1"/>
</dbReference>
<evidence type="ECO:0000256" key="1">
    <source>
        <dbReference type="ARBA" id="ARBA00007228"/>
    </source>
</evidence>
<reference evidence="5 6" key="1">
    <citation type="submission" date="2019-01" db="EMBL/GenBank/DDBJ databases">
        <title>Insights into ecological role of a new deltaproteobacterial order Candidatus Sinidesulfobacterales (Sva0485) by metagenomics and metatranscriptomics.</title>
        <authorList>
            <person name="Tan S."/>
            <person name="Liu J."/>
            <person name="Fang Y."/>
            <person name="Hedlund B.P."/>
            <person name="Lian Z.H."/>
            <person name="Huang L.Y."/>
            <person name="Li J.T."/>
            <person name="Huang L.N."/>
            <person name="Li W.J."/>
            <person name="Jiang H.C."/>
            <person name="Dong H.L."/>
            <person name="Shu W.S."/>
        </authorList>
    </citation>
    <scope>NUCLEOTIDE SEQUENCE [LARGE SCALE GENOMIC DNA]</scope>
    <source>
        <strain evidence="5">AP3</strain>
    </source>
</reference>
<dbReference type="GO" id="GO:0003723">
    <property type="term" value="F:RNA binding"/>
    <property type="evidence" value="ECO:0007669"/>
    <property type="project" value="InterPro"/>
</dbReference>
<dbReference type="GO" id="GO:0005829">
    <property type="term" value="C:cytosol"/>
    <property type="evidence" value="ECO:0007669"/>
    <property type="project" value="TreeGrafter"/>
</dbReference>
<gene>
    <name evidence="5" type="primary">rlmB</name>
    <name evidence="5" type="ORF">EVJ47_06965</name>
</gene>
<keyword evidence="2 5" id="KW-0489">Methyltransferase</keyword>
<dbReference type="GO" id="GO:0032259">
    <property type="term" value="P:methylation"/>
    <property type="evidence" value="ECO:0007669"/>
    <property type="project" value="UniProtKB-KW"/>
</dbReference>
<feature type="domain" description="tRNA/rRNA methyltransferase SpoU type" evidence="4">
    <location>
        <begin position="111"/>
        <end position="251"/>
    </location>
</feature>
<keyword evidence="3 5" id="KW-0808">Transferase</keyword>
<comment type="caution">
    <text evidence="5">The sequence shown here is derived from an EMBL/GenBank/DDBJ whole genome shotgun (WGS) entry which is preliminary data.</text>
</comment>
<dbReference type="SUPFAM" id="SSF75217">
    <property type="entry name" value="alpha/beta knot"/>
    <property type="match status" value="1"/>
</dbReference>
<dbReference type="InterPro" id="IPR004441">
    <property type="entry name" value="rRNA_MeTrfase_TrmH"/>
</dbReference>
<dbReference type="FunFam" id="3.40.1280.10:FF:000008">
    <property type="entry name" value="Group 3 RNA methyltransferase TrmH"/>
    <property type="match status" value="1"/>
</dbReference>
<dbReference type="EMBL" id="SGBD01000003">
    <property type="protein sequence ID" value="RZD14398.1"/>
    <property type="molecule type" value="Genomic_DNA"/>
</dbReference>
<evidence type="ECO:0000313" key="5">
    <source>
        <dbReference type="EMBL" id="RZD14398.1"/>
    </source>
</evidence>
<evidence type="ECO:0000256" key="3">
    <source>
        <dbReference type="ARBA" id="ARBA00022679"/>
    </source>
</evidence>
<protein>
    <submittedName>
        <fullName evidence="5">23S rRNA (Guanosine(2251)-2'-O)-methyltransferase RlmB</fullName>
    </submittedName>
</protein>
<dbReference type="CDD" id="cd18103">
    <property type="entry name" value="SpoU-like_RlmB"/>
    <property type="match status" value="1"/>
</dbReference>
<sequence length="264" mass="29365">MQAKMVRAGREGCKPVQLTIYGTNTIKEAVLSGKLRKTVYASEKKWKNGLIDKDLLKLIKAKSVKIEIKNDNIFIKEFGKEAFIKGIAATVEYNEKQYEELFESKDRRPPFYLILDEITDPQNLGSIIRTANCSGISGIIVPKSNSIFITSSVANVSQGALFYVDIVRVTNIARVIDDLKKRGVWVIGLSADSEGDIYSMDYNIPLAVVIGSEGKGLRRLTISKCESILKIPMVGNVNSLNAGISFAVMAYEVLRQRTYNKKTD</sequence>
<dbReference type="AlphaFoldDB" id="A0A519BB11"/>
<dbReference type="InterPro" id="IPR029026">
    <property type="entry name" value="tRNA_m1G_MTases_N"/>
</dbReference>
<dbReference type="GO" id="GO:0008173">
    <property type="term" value="F:RNA methyltransferase activity"/>
    <property type="evidence" value="ECO:0007669"/>
    <property type="project" value="InterPro"/>
</dbReference>
<organism evidence="5 6">
    <name type="scientific">Candidatus Acidulodesulfobacterium ferriphilum</name>
    <dbReference type="NCBI Taxonomy" id="2597223"/>
    <lineage>
        <taxon>Bacteria</taxon>
        <taxon>Deltaproteobacteria</taxon>
        <taxon>Candidatus Acidulodesulfobacterales</taxon>
        <taxon>Candidatus Acidulodesulfobacterium</taxon>
    </lineage>
</organism>
<dbReference type="PANTHER" id="PTHR46429">
    <property type="entry name" value="23S RRNA (GUANOSINE-2'-O-)-METHYLTRANSFERASE RLMB"/>
    <property type="match status" value="1"/>
</dbReference>
<dbReference type="InterPro" id="IPR001537">
    <property type="entry name" value="SpoU_MeTrfase"/>
</dbReference>
<proteinExistence type="inferred from homology"/>
<dbReference type="GO" id="GO:0006396">
    <property type="term" value="P:RNA processing"/>
    <property type="evidence" value="ECO:0007669"/>
    <property type="project" value="InterPro"/>
</dbReference>